<accession>V6TF13</accession>
<comment type="caution">
    <text evidence="1">The sequence shown here is derived from an EMBL/GenBank/DDBJ whole genome shotgun (WGS) entry which is preliminary data.</text>
</comment>
<protein>
    <submittedName>
        <fullName evidence="1">Uncharacterized protein</fullName>
    </submittedName>
</protein>
<reference evidence="2" key="1">
    <citation type="submission" date="2012-02" db="EMBL/GenBank/DDBJ databases">
        <title>Genome sequencing of Giardia lamblia Genotypes A2 and B isolates (DH and GS) and comparative analysis with the genomes of Genotypes A1 and E (WB and Pig).</title>
        <authorList>
            <person name="Adam R."/>
            <person name="Dahlstrom E."/>
            <person name="Martens C."/>
            <person name="Bruno D."/>
            <person name="Barbian K."/>
            <person name="Porcella S.F."/>
            <person name="Nash T."/>
        </authorList>
    </citation>
    <scope>NUCLEOTIDE SEQUENCE</scope>
    <source>
        <strain evidence="2">DH</strain>
    </source>
</reference>
<reference evidence="1 2" key="2">
    <citation type="journal article" date="2013" name="Genome Biol. Evol.">
        <title>Genome sequencing of Giardia lamblia genotypes A2 and B isolates (DH and GS) and comparative analysis with the genomes of genotypes A1 and E (WB and Pig).</title>
        <authorList>
            <person name="Adam R.D."/>
            <person name="Dahlstrom E.W."/>
            <person name="Martens C.A."/>
            <person name="Bruno D.P."/>
            <person name="Barbian K.D."/>
            <person name="Ricklefs S.M."/>
            <person name="Hernandez M.M."/>
            <person name="Narla N.P."/>
            <person name="Patel R.B."/>
            <person name="Porcella S.F."/>
            <person name="Nash T.E."/>
        </authorList>
    </citation>
    <scope>NUCLEOTIDE SEQUENCE [LARGE SCALE GENOMIC DNA]</scope>
    <source>
        <strain evidence="1 2">DH</strain>
    </source>
</reference>
<organism evidence="1 2">
    <name type="scientific">Giardia intestinalis</name>
    <name type="common">Giardia lamblia</name>
    <dbReference type="NCBI Taxonomy" id="5741"/>
    <lineage>
        <taxon>Eukaryota</taxon>
        <taxon>Metamonada</taxon>
        <taxon>Diplomonadida</taxon>
        <taxon>Hexamitidae</taxon>
        <taxon>Giardiinae</taxon>
        <taxon>Giardia</taxon>
    </lineage>
</organism>
<dbReference type="Proteomes" id="UP000018320">
    <property type="component" value="Unassembled WGS sequence"/>
</dbReference>
<dbReference type="EMBL" id="AHGT01000035">
    <property type="protein sequence ID" value="ESU36992.1"/>
    <property type="molecule type" value="Genomic_DNA"/>
</dbReference>
<dbReference type="VEuPathDB" id="GiardiaDB:GL50581_1950"/>
<dbReference type="VEuPathDB" id="GiardiaDB:QR46_2895"/>
<evidence type="ECO:0000313" key="1">
    <source>
        <dbReference type="EMBL" id="ESU36992.1"/>
    </source>
</evidence>
<dbReference type="VEuPathDB" id="GiardiaDB:GL50803_0014567"/>
<dbReference type="AlphaFoldDB" id="V6TF13"/>
<sequence length="204" mass="23416">VQSMAYLFGQSGDFLREALGILFSMSAAADAKRIKAIDAAIAEKQKKIEHLRKKCATVFLGIKTLLSQGKEDEVEQLKIDLTFIKEDTQNLKYDIYELNMEKQYLQEKIESQRKDKHKKKSSSKDGDLGEIEERIAALLKSSEKSADAQEQMERIEIEQMGMEAFKKSMRETNPAKRQELVGLYKLLCNELDIPIDENWLMTAF</sequence>
<feature type="non-terminal residue" evidence="1">
    <location>
        <position position="1"/>
    </location>
</feature>
<gene>
    <name evidence="1" type="ORF">DHA2_152822</name>
</gene>
<evidence type="ECO:0000313" key="2">
    <source>
        <dbReference type="Proteomes" id="UP000018320"/>
    </source>
</evidence>
<proteinExistence type="predicted"/>
<name>V6TF13_GIAIN</name>
<dbReference type="VEuPathDB" id="GiardiaDB:DHA2_152822"/>